<dbReference type="Proteomes" id="UP000218615">
    <property type="component" value="Unassembled WGS sequence"/>
</dbReference>
<gene>
    <name evidence="1" type="ORF">MNV_20013</name>
</gene>
<keyword evidence="2" id="KW-1185">Reference proteome</keyword>
<dbReference type="AlphaFoldDB" id="A0A284VN65"/>
<organism evidence="1 2">
    <name type="scientific">Candidatus Methanoperedens nitratireducens</name>
    <dbReference type="NCBI Taxonomy" id="1392998"/>
    <lineage>
        <taxon>Archaea</taxon>
        <taxon>Methanobacteriati</taxon>
        <taxon>Methanobacteriota</taxon>
        <taxon>Stenosarchaea group</taxon>
        <taxon>Methanomicrobia</taxon>
        <taxon>Methanosarcinales</taxon>
        <taxon>ANME-2 cluster</taxon>
        <taxon>Candidatus Methanoperedentaceae</taxon>
        <taxon>Candidatus Methanoperedens</taxon>
    </lineage>
</organism>
<name>A0A284VN65_9EURY</name>
<reference evidence="2" key="1">
    <citation type="submission" date="2017-06" db="EMBL/GenBank/DDBJ databases">
        <authorList>
            <person name="Cremers G."/>
        </authorList>
    </citation>
    <scope>NUCLEOTIDE SEQUENCE [LARGE SCALE GENOMIC DNA]</scope>
</reference>
<evidence type="ECO:0000313" key="2">
    <source>
        <dbReference type="Proteomes" id="UP000218615"/>
    </source>
</evidence>
<evidence type="ECO:0000313" key="1">
    <source>
        <dbReference type="EMBL" id="SNQ60637.1"/>
    </source>
</evidence>
<proteinExistence type="predicted"/>
<dbReference type="EMBL" id="FZMP01000112">
    <property type="protein sequence ID" value="SNQ60637.1"/>
    <property type="molecule type" value="Genomic_DNA"/>
</dbReference>
<protein>
    <submittedName>
        <fullName evidence="1">Uncharacterized protein</fullName>
    </submittedName>
</protein>
<sequence>MCIIGFSKTSIIIVELNTGTPLLLVIAPSHYQLFSNSFRKM</sequence>
<accession>A0A284VN65</accession>